<dbReference type="EMBL" id="GL737381">
    <property type="protein sequence ID" value="EFX59994.1"/>
    <property type="molecule type" value="Genomic_DNA"/>
</dbReference>
<accession>E9I7N6</accession>
<feature type="non-terminal residue" evidence="2">
    <location>
        <position position="281"/>
    </location>
</feature>
<keyword evidence="3" id="KW-1185">Reference proteome</keyword>
<organism evidence="2 3">
    <name type="scientific">Daphnia pulex</name>
    <name type="common">Water flea</name>
    <dbReference type="NCBI Taxonomy" id="6669"/>
    <lineage>
        <taxon>Eukaryota</taxon>
        <taxon>Metazoa</taxon>
        <taxon>Ecdysozoa</taxon>
        <taxon>Arthropoda</taxon>
        <taxon>Crustacea</taxon>
        <taxon>Branchiopoda</taxon>
        <taxon>Diplostraca</taxon>
        <taxon>Cladocera</taxon>
        <taxon>Anomopoda</taxon>
        <taxon>Daphniidae</taxon>
        <taxon>Daphnia</taxon>
    </lineage>
</organism>
<dbReference type="AlphaFoldDB" id="E9I7N6"/>
<feature type="compositionally biased region" description="Polar residues" evidence="1">
    <location>
        <begin position="241"/>
        <end position="257"/>
    </location>
</feature>
<feature type="region of interest" description="Disordered" evidence="1">
    <location>
        <begin position="241"/>
        <end position="281"/>
    </location>
</feature>
<reference evidence="2 3" key="1">
    <citation type="journal article" date="2011" name="Science">
        <title>The ecoresponsive genome of Daphnia pulex.</title>
        <authorList>
            <person name="Colbourne J.K."/>
            <person name="Pfrender M.E."/>
            <person name="Gilbert D."/>
            <person name="Thomas W.K."/>
            <person name="Tucker A."/>
            <person name="Oakley T.H."/>
            <person name="Tokishita S."/>
            <person name="Aerts A."/>
            <person name="Arnold G.J."/>
            <person name="Basu M.K."/>
            <person name="Bauer D.J."/>
            <person name="Caceres C.E."/>
            <person name="Carmel L."/>
            <person name="Casola C."/>
            <person name="Choi J.H."/>
            <person name="Detter J.C."/>
            <person name="Dong Q."/>
            <person name="Dusheyko S."/>
            <person name="Eads B.D."/>
            <person name="Frohlich T."/>
            <person name="Geiler-Samerotte K.A."/>
            <person name="Gerlach D."/>
            <person name="Hatcher P."/>
            <person name="Jogdeo S."/>
            <person name="Krijgsveld J."/>
            <person name="Kriventseva E.V."/>
            <person name="Kultz D."/>
            <person name="Laforsch C."/>
            <person name="Lindquist E."/>
            <person name="Lopez J."/>
            <person name="Manak J.R."/>
            <person name="Muller J."/>
            <person name="Pangilinan J."/>
            <person name="Patwardhan R.P."/>
            <person name="Pitluck S."/>
            <person name="Pritham E.J."/>
            <person name="Rechtsteiner A."/>
            <person name="Rho M."/>
            <person name="Rogozin I.B."/>
            <person name="Sakarya O."/>
            <person name="Salamov A."/>
            <person name="Schaack S."/>
            <person name="Shapiro H."/>
            <person name="Shiga Y."/>
            <person name="Skalitzky C."/>
            <person name="Smith Z."/>
            <person name="Souvorov A."/>
            <person name="Sung W."/>
            <person name="Tang Z."/>
            <person name="Tsuchiya D."/>
            <person name="Tu H."/>
            <person name="Vos H."/>
            <person name="Wang M."/>
            <person name="Wolf Y.I."/>
            <person name="Yamagata H."/>
            <person name="Yamada T."/>
            <person name="Ye Y."/>
            <person name="Shaw J.R."/>
            <person name="Andrews J."/>
            <person name="Crease T.J."/>
            <person name="Tang H."/>
            <person name="Lucas S.M."/>
            <person name="Robertson H.M."/>
            <person name="Bork P."/>
            <person name="Koonin E.V."/>
            <person name="Zdobnov E.M."/>
            <person name="Grigoriev I.V."/>
            <person name="Lynch M."/>
            <person name="Boore J.L."/>
        </authorList>
    </citation>
    <scope>NUCLEOTIDE SEQUENCE [LARGE SCALE GENOMIC DNA]</scope>
</reference>
<evidence type="ECO:0000256" key="1">
    <source>
        <dbReference type="SAM" id="MobiDB-lite"/>
    </source>
</evidence>
<sequence length="281" mass="30868">LRLLLKINDVIQCQVQPISNVDRQFFKKELAQYSNLKVTHIGVLGYVGPQLPSQANLAPSYSPSLDKFLKAKGISLAEFEAMRYPKTEQVPFSGHSFLNQPPIPFLGPRLPFVNFRGPPPMIRPSEGHTMIPPPHGQLPGVIGPFIPQVPLSQISMATNLAARAVNISVDDMRVRNLLHNPAEMEIAAKITQVFTKALMSKLKGSIQMRLDSNLPSIPKLESQYAEISQIVNNIEKFKQSPSSFTKSFSMPPATNAQEAEKSSEVTGLITGTKRPGPAFSS</sequence>
<dbReference type="Proteomes" id="UP000000305">
    <property type="component" value="Unassembled WGS sequence"/>
</dbReference>
<dbReference type="InParanoid" id="E9I7N6"/>
<evidence type="ECO:0000313" key="3">
    <source>
        <dbReference type="Proteomes" id="UP000000305"/>
    </source>
</evidence>
<name>E9I7N6_DAPPU</name>
<feature type="non-terminal residue" evidence="2">
    <location>
        <position position="1"/>
    </location>
</feature>
<protein>
    <submittedName>
        <fullName evidence="2">Uncharacterized protein</fullName>
    </submittedName>
</protein>
<evidence type="ECO:0000313" key="2">
    <source>
        <dbReference type="EMBL" id="EFX59994.1"/>
    </source>
</evidence>
<proteinExistence type="predicted"/>
<gene>
    <name evidence="2" type="ORF">DAPPUDRAFT_125955</name>
</gene>
<dbReference type="KEGG" id="dpx:DAPPUDRAFT_125955"/>
<dbReference type="HOGENOM" id="CLU_992352_0_0_1"/>